<feature type="region of interest" description="Disordered" evidence="1">
    <location>
        <begin position="13"/>
        <end position="41"/>
    </location>
</feature>
<evidence type="ECO:0000313" key="2">
    <source>
        <dbReference type="EMBL" id="SFV73250.1"/>
    </source>
</evidence>
<organism evidence="2 3">
    <name type="scientific">Desulfovibrio piger</name>
    <dbReference type="NCBI Taxonomy" id="901"/>
    <lineage>
        <taxon>Bacteria</taxon>
        <taxon>Pseudomonadati</taxon>
        <taxon>Thermodesulfobacteriota</taxon>
        <taxon>Desulfovibrionia</taxon>
        <taxon>Desulfovibrionales</taxon>
        <taxon>Desulfovibrionaceae</taxon>
        <taxon>Desulfovibrio</taxon>
    </lineage>
</organism>
<proteinExistence type="predicted"/>
<name>A0A1K1LEY3_9BACT</name>
<protein>
    <submittedName>
        <fullName evidence="2">Uncharacterized protein</fullName>
    </submittedName>
</protein>
<gene>
    <name evidence="2" type="ORF">DESPIGER_1404</name>
</gene>
<dbReference type="AlphaFoldDB" id="A0A1K1LEY3"/>
<evidence type="ECO:0000313" key="3">
    <source>
        <dbReference type="Proteomes" id="UP000186323"/>
    </source>
</evidence>
<dbReference type="Proteomes" id="UP000186323">
    <property type="component" value="Chromosome I"/>
</dbReference>
<evidence type="ECO:0000256" key="1">
    <source>
        <dbReference type="SAM" id="MobiDB-lite"/>
    </source>
</evidence>
<dbReference type="EMBL" id="LT630450">
    <property type="protein sequence ID" value="SFV73250.1"/>
    <property type="molecule type" value="Genomic_DNA"/>
</dbReference>
<dbReference type="KEGG" id="dpg:DESPIGER_1404"/>
<keyword evidence="3" id="KW-1185">Reference proteome</keyword>
<reference evidence="3" key="1">
    <citation type="submission" date="2016-10" db="EMBL/GenBank/DDBJ databases">
        <authorList>
            <person name="Wegmann U."/>
        </authorList>
    </citation>
    <scope>NUCLEOTIDE SEQUENCE [LARGE SCALE GENOMIC DNA]</scope>
</reference>
<sequence>MPFVFHCTGCPLYAGTPEGPGGPSEQVSQIGDRRGRSRRLP</sequence>
<accession>A0A1K1LEY3</accession>